<dbReference type="RefSeq" id="XP_033460612.1">
    <property type="nucleotide sequence ID" value="XM_033599592.1"/>
</dbReference>
<reference evidence="3" key="3">
    <citation type="submission" date="2025-08" db="UniProtKB">
        <authorList>
            <consortium name="RefSeq"/>
        </authorList>
    </citation>
    <scope>IDENTIFICATION</scope>
    <source>
        <strain evidence="3">CBS 342.82</strain>
    </source>
</reference>
<evidence type="ECO:0000313" key="2">
    <source>
        <dbReference type="Proteomes" id="UP000504637"/>
    </source>
</evidence>
<gene>
    <name evidence="3" type="ORF">K489DRAFT_200196</name>
</gene>
<sequence>MHTLNVCTVNRMQTLSTVDAARCGCCPVYPSSSASSVAHLLSGRWEGRTGERQILSHALPGEIASTPAGANSRFGLSVAAQITVWEIPSKQWFSAGILCSVEGGKHKDVAVPLSRLSHCVLLPSSFHATLMRSAALSSKGTMSREQCQRQSALEQGCEWQCWLALVDVARALGVESGGQLVRSQANSEAVRARGSPFTIHESSHSQHPSLATAC</sequence>
<dbReference type="Proteomes" id="UP000504637">
    <property type="component" value="Unplaced"/>
</dbReference>
<protein>
    <submittedName>
        <fullName evidence="3">Uncharacterized protein</fullName>
    </submittedName>
</protein>
<dbReference type="GeneID" id="54357391"/>
<proteinExistence type="predicted"/>
<reference evidence="3" key="2">
    <citation type="submission" date="2020-04" db="EMBL/GenBank/DDBJ databases">
        <authorList>
            <consortium name="NCBI Genome Project"/>
        </authorList>
    </citation>
    <scope>NUCLEOTIDE SEQUENCE</scope>
    <source>
        <strain evidence="3">CBS 342.82</strain>
    </source>
</reference>
<accession>A0A6J3M692</accession>
<feature type="region of interest" description="Disordered" evidence="1">
    <location>
        <begin position="195"/>
        <end position="214"/>
    </location>
</feature>
<keyword evidence="2" id="KW-1185">Reference proteome</keyword>
<evidence type="ECO:0000256" key="1">
    <source>
        <dbReference type="SAM" id="MobiDB-lite"/>
    </source>
</evidence>
<dbReference type="AlphaFoldDB" id="A0A6J3M692"/>
<name>A0A6J3M692_9PEZI</name>
<reference evidence="3" key="1">
    <citation type="submission" date="2020-01" db="EMBL/GenBank/DDBJ databases">
        <authorList>
            <consortium name="DOE Joint Genome Institute"/>
            <person name="Haridas S."/>
            <person name="Albert R."/>
            <person name="Binder M."/>
            <person name="Bloem J."/>
            <person name="Labutti K."/>
            <person name="Salamov A."/>
            <person name="Andreopoulos B."/>
            <person name="Baker S.E."/>
            <person name="Barry K."/>
            <person name="Bills G."/>
            <person name="Bluhm B.H."/>
            <person name="Cannon C."/>
            <person name="Castanera R."/>
            <person name="Culley D.E."/>
            <person name="Daum C."/>
            <person name="Ezra D."/>
            <person name="Gonzalez J.B."/>
            <person name="Henrissat B."/>
            <person name="Kuo A."/>
            <person name="Liang C."/>
            <person name="Lipzen A."/>
            <person name="Lutzoni F."/>
            <person name="Magnuson J."/>
            <person name="Mondo S."/>
            <person name="Nolan M."/>
            <person name="Ohm R."/>
            <person name="Pangilinan J."/>
            <person name="Park H.-J."/>
            <person name="Ramirez L."/>
            <person name="Alfaro M."/>
            <person name="Sun H."/>
            <person name="Tritt A."/>
            <person name="Yoshinaga Y."/>
            <person name="Zwiers L.-H."/>
            <person name="Turgeon B.G."/>
            <person name="Goodwin S.B."/>
            <person name="Spatafora J.W."/>
            <person name="Crous P.W."/>
            <person name="Grigoriev I.V."/>
        </authorList>
    </citation>
    <scope>NUCLEOTIDE SEQUENCE</scope>
    <source>
        <strain evidence="3">CBS 342.82</strain>
    </source>
</reference>
<feature type="compositionally biased region" description="Polar residues" evidence="1">
    <location>
        <begin position="205"/>
        <end position="214"/>
    </location>
</feature>
<organism evidence="3">
    <name type="scientific">Dissoconium aciculare CBS 342.82</name>
    <dbReference type="NCBI Taxonomy" id="1314786"/>
    <lineage>
        <taxon>Eukaryota</taxon>
        <taxon>Fungi</taxon>
        <taxon>Dikarya</taxon>
        <taxon>Ascomycota</taxon>
        <taxon>Pezizomycotina</taxon>
        <taxon>Dothideomycetes</taxon>
        <taxon>Dothideomycetidae</taxon>
        <taxon>Mycosphaerellales</taxon>
        <taxon>Dissoconiaceae</taxon>
        <taxon>Dissoconium</taxon>
    </lineage>
</organism>
<evidence type="ECO:0000313" key="3">
    <source>
        <dbReference type="RefSeq" id="XP_033460612.1"/>
    </source>
</evidence>